<keyword evidence="3" id="KW-1185">Reference proteome</keyword>
<name>A0AAD2FLT6_9STRA</name>
<protein>
    <recommendedName>
        <fullName evidence="4">START domain-containing protein</fullName>
    </recommendedName>
</protein>
<dbReference type="AlphaFoldDB" id="A0AAD2FLT6"/>
<feature type="chain" id="PRO_5042018507" description="START domain-containing protein" evidence="1">
    <location>
        <begin position="24"/>
        <end position="354"/>
    </location>
</feature>
<dbReference type="Gene3D" id="3.30.530.20">
    <property type="match status" value="1"/>
</dbReference>
<dbReference type="InterPro" id="IPR023393">
    <property type="entry name" value="START-like_dom_sf"/>
</dbReference>
<dbReference type="EMBL" id="CAKOGP040001112">
    <property type="protein sequence ID" value="CAJ1942852.1"/>
    <property type="molecule type" value="Genomic_DNA"/>
</dbReference>
<sequence length="354" mass="39106">MLLLKEFLLSLVVLLLVIRDVVAGRRGYDGNESYTRLGRIPLFSDGQPWGLRRQPPSKSGLRPRVPLDKVRSTSLTRAVSAGSTVGSTAKSTGSLSREVSSPIIPQDVWDNLTGEEFKDPEAVDRFSDQAFKLAASEDKNEWIEWTEHKGTTKLLAERDMMTALDDGEVMVYVGTAKKVGYGSELPIVKTKSILPMSAQEMAELLMDSSRVKVYNKMSVGRKDVFQWGENTKVVRNLTKPPMTKSNMVTVTMMHSRPLKEKDFPLIKGPHKEGFLVVSRAVPGIPDPEIADLPRNDILLGVNLLQDLGPNECLMTAFTHVYSPSIPKLLAAKVGVTSAINFVKDIRTLCEPVAN</sequence>
<feature type="signal peptide" evidence="1">
    <location>
        <begin position="1"/>
        <end position="23"/>
    </location>
</feature>
<accession>A0AAD2FLT6</accession>
<evidence type="ECO:0000256" key="1">
    <source>
        <dbReference type="SAM" id="SignalP"/>
    </source>
</evidence>
<comment type="caution">
    <text evidence="2">The sequence shown here is derived from an EMBL/GenBank/DDBJ whole genome shotgun (WGS) entry which is preliminary data.</text>
</comment>
<organism evidence="2 3">
    <name type="scientific">Cylindrotheca closterium</name>
    <dbReference type="NCBI Taxonomy" id="2856"/>
    <lineage>
        <taxon>Eukaryota</taxon>
        <taxon>Sar</taxon>
        <taxon>Stramenopiles</taxon>
        <taxon>Ochrophyta</taxon>
        <taxon>Bacillariophyta</taxon>
        <taxon>Bacillariophyceae</taxon>
        <taxon>Bacillariophycidae</taxon>
        <taxon>Bacillariales</taxon>
        <taxon>Bacillariaceae</taxon>
        <taxon>Cylindrotheca</taxon>
    </lineage>
</organism>
<dbReference type="Proteomes" id="UP001295423">
    <property type="component" value="Unassembled WGS sequence"/>
</dbReference>
<evidence type="ECO:0000313" key="2">
    <source>
        <dbReference type="EMBL" id="CAJ1942852.1"/>
    </source>
</evidence>
<keyword evidence="1" id="KW-0732">Signal</keyword>
<proteinExistence type="predicted"/>
<evidence type="ECO:0000313" key="3">
    <source>
        <dbReference type="Proteomes" id="UP001295423"/>
    </source>
</evidence>
<evidence type="ECO:0008006" key="4">
    <source>
        <dbReference type="Google" id="ProtNLM"/>
    </source>
</evidence>
<reference evidence="2" key="1">
    <citation type="submission" date="2023-08" db="EMBL/GenBank/DDBJ databases">
        <authorList>
            <person name="Audoor S."/>
            <person name="Bilcke G."/>
        </authorList>
    </citation>
    <scope>NUCLEOTIDE SEQUENCE</scope>
</reference>
<dbReference type="SUPFAM" id="SSF55961">
    <property type="entry name" value="Bet v1-like"/>
    <property type="match status" value="1"/>
</dbReference>
<gene>
    <name evidence="2" type="ORF">CYCCA115_LOCUS8153</name>
</gene>